<feature type="compositionally biased region" description="Basic and acidic residues" evidence="3">
    <location>
        <begin position="55"/>
        <end position="79"/>
    </location>
</feature>
<dbReference type="Gene3D" id="1.10.150.50">
    <property type="entry name" value="Transcription Factor, Ets-1"/>
    <property type="match status" value="1"/>
</dbReference>
<dbReference type="GO" id="GO:0005737">
    <property type="term" value="C:cytoplasm"/>
    <property type="evidence" value="ECO:0007669"/>
    <property type="project" value="TreeGrafter"/>
</dbReference>
<organism evidence="5 6">
    <name type="scientific">Emberiza fucata</name>
    <dbReference type="NCBI Taxonomy" id="337179"/>
    <lineage>
        <taxon>Eukaryota</taxon>
        <taxon>Metazoa</taxon>
        <taxon>Chordata</taxon>
        <taxon>Craniata</taxon>
        <taxon>Vertebrata</taxon>
        <taxon>Euteleostomi</taxon>
        <taxon>Archelosauria</taxon>
        <taxon>Archosauria</taxon>
        <taxon>Dinosauria</taxon>
        <taxon>Saurischia</taxon>
        <taxon>Theropoda</taxon>
        <taxon>Coelurosauria</taxon>
        <taxon>Aves</taxon>
        <taxon>Neognathae</taxon>
        <taxon>Neoaves</taxon>
        <taxon>Telluraves</taxon>
        <taxon>Australaves</taxon>
        <taxon>Passeriformes</taxon>
        <taxon>Passeroidea</taxon>
        <taxon>Fringillidae</taxon>
        <taxon>Emberizinae</taxon>
        <taxon>Emberizini</taxon>
        <taxon>Emberiza</taxon>
    </lineage>
</organism>
<dbReference type="AlphaFoldDB" id="A0A7K4VX70"/>
<dbReference type="GO" id="GO:0015629">
    <property type="term" value="C:actin cytoskeleton"/>
    <property type="evidence" value="ECO:0007669"/>
    <property type="project" value="TreeGrafter"/>
</dbReference>
<dbReference type="GO" id="GO:0007015">
    <property type="term" value="P:actin filament organization"/>
    <property type="evidence" value="ECO:0007669"/>
    <property type="project" value="TreeGrafter"/>
</dbReference>
<dbReference type="GO" id="GO:0031175">
    <property type="term" value="P:neuron projection development"/>
    <property type="evidence" value="ECO:0007669"/>
    <property type="project" value="TreeGrafter"/>
</dbReference>
<reference evidence="5 6" key="1">
    <citation type="submission" date="2019-09" db="EMBL/GenBank/DDBJ databases">
        <title>Bird 10,000 Genomes (B10K) Project - Family phase.</title>
        <authorList>
            <person name="Zhang G."/>
        </authorList>
    </citation>
    <scope>NUCLEOTIDE SEQUENCE [LARGE SCALE GENOMIC DNA]</scope>
    <source>
        <strain evidence="5">B10K-DU-015-11</strain>
        <tissue evidence="5">Mixed tissue sample</tissue>
    </source>
</reference>
<dbReference type="InterPro" id="IPR001660">
    <property type="entry name" value="SAM"/>
</dbReference>
<name>A0A7K4VX70_9EMBE</name>
<dbReference type="GO" id="GO:0019722">
    <property type="term" value="P:calcium-mediated signaling"/>
    <property type="evidence" value="ECO:0007669"/>
    <property type="project" value="TreeGrafter"/>
</dbReference>
<dbReference type="GO" id="GO:0051015">
    <property type="term" value="F:actin filament binding"/>
    <property type="evidence" value="ECO:0007669"/>
    <property type="project" value="TreeGrafter"/>
</dbReference>
<evidence type="ECO:0000259" key="4">
    <source>
        <dbReference type="PROSITE" id="PS50105"/>
    </source>
</evidence>
<comment type="caution">
    <text evidence="5">The sequence shown here is derived from an EMBL/GenBank/DDBJ whole genome shotgun (WGS) entry which is preliminary data.</text>
</comment>
<dbReference type="PANTHER" id="PTHR16154">
    <property type="entry name" value="NEURABIN"/>
    <property type="match status" value="1"/>
</dbReference>
<evidence type="ECO:0000256" key="2">
    <source>
        <dbReference type="ARBA" id="ARBA00023054"/>
    </source>
</evidence>
<dbReference type="EMBL" id="VYZJ01005612">
    <property type="protein sequence ID" value="NWR26148.1"/>
    <property type="molecule type" value="Genomic_DNA"/>
</dbReference>
<dbReference type="PROSITE" id="PS50105">
    <property type="entry name" value="SAM_DOMAIN"/>
    <property type="match status" value="1"/>
</dbReference>
<dbReference type="GO" id="GO:0014069">
    <property type="term" value="C:postsynaptic density"/>
    <property type="evidence" value="ECO:0007669"/>
    <property type="project" value="TreeGrafter"/>
</dbReference>
<evidence type="ECO:0000313" key="5">
    <source>
        <dbReference type="EMBL" id="NWR26148.1"/>
    </source>
</evidence>
<dbReference type="Proteomes" id="UP000580681">
    <property type="component" value="Unassembled WGS sequence"/>
</dbReference>
<sequence length="79" mass="9022">QSLGLERYVPRFAERGVDGPRLLLLDGAKLKALGVGSSQDRAVLKRRLKELSAAAERERKARDKADRQRDKHQKKEQEQ</sequence>
<dbReference type="SUPFAM" id="SSF47769">
    <property type="entry name" value="SAM/Pointed domain"/>
    <property type="match status" value="1"/>
</dbReference>
<feature type="non-terminal residue" evidence="5">
    <location>
        <position position="1"/>
    </location>
</feature>
<accession>A0A7K4VX70</accession>
<keyword evidence="2" id="KW-0175">Coiled coil</keyword>
<feature type="non-terminal residue" evidence="5">
    <location>
        <position position="79"/>
    </location>
</feature>
<keyword evidence="6" id="KW-1185">Reference proteome</keyword>
<evidence type="ECO:0000256" key="3">
    <source>
        <dbReference type="SAM" id="MobiDB-lite"/>
    </source>
</evidence>
<dbReference type="InterPro" id="IPR013761">
    <property type="entry name" value="SAM/pointed_sf"/>
</dbReference>
<feature type="domain" description="SAM" evidence="4">
    <location>
        <begin position="1"/>
        <end position="54"/>
    </location>
</feature>
<dbReference type="PANTHER" id="PTHR16154:SF28">
    <property type="entry name" value="STERILE ALPHA MOTIF DOMAIN-CONTAINING PROTEIN 14"/>
    <property type="match status" value="1"/>
</dbReference>
<protein>
    <submittedName>
        <fullName evidence="5">NEB1 protein</fullName>
    </submittedName>
</protein>
<feature type="region of interest" description="Disordered" evidence="3">
    <location>
        <begin position="53"/>
        <end position="79"/>
    </location>
</feature>
<dbReference type="GO" id="GO:0030425">
    <property type="term" value="C:dendrite"/>
    <property type="evidence" value="ECO:0007669"/>
    <property type="project" value="TreeGrafter"/>
</dbReference>
<evidence type="ECO:0000256" key="1">
    <source>
        <dbReference type="ARBA" id="ARBA00022553"/>
    </source>
</evidence>
<evidence type="ECO:0000313" key="6">
    <source>
        <dbReference type="Proteomes" id="UP000580681"/>
    </source>
</evidence>
<proteinExistence type="predicted"/>
<keyword evidence="1" id="KW-0597">Phosphoprotein</keyword>
<gene>
    <name evidence="5" type="primary">Ppp1r9a_3</name>
    <name evidence="5" type="ORF">EMBFUC_R15390</name>
</gene>
<dbReference type="Pfam" id="PF07647">
    <property type="entry name" value="SAM_2"/>
    <property type="match status" value="1"/>
</dbReference>
<dbReference type="InterPro" id="IPR043446">
    <property type="entry name" value="Neurabin-like"/>
</dbReference>